<gene>
    <name evidence="1" type="ORF">QVD17_12046</name>
</gene>
<proteinExistence type="predicted"/>
<reference evidence="1" key="1">
    <citation type="journal article" date="2023" name="bioRxiv">
        <title>Improved chromosome-level genome assembly for marigold (Tagetes erecta).</title>
        <authorList>
            <person name="Jiang F."/>
            <person name="Yuan L."/>
            <person name="Wang S."/>
            <person name="Wang H."/>
            <person name="Xu D."/>
            <person name="Wang A."/>
            <person name="Fan W."/>
        </authorList>
    </citation>
    <scope>NUCLEOTIDE SEQUENCE</scope>
    <source>
        <strain evidence="1">WSJ</strain>
        <tissue evidence="1">Leaf</tissue>
    </source>
</reference>
<dbReference type="AlphaFoldDB" id="A0AAD8L1U0"/>
<comment type="caution">
    <text evidence="1">The sequence shown here is derived from an EMBL/GenBank/DDBJ whole genome shotgun (WGS) entry which is preliminary data.</text>
</comment>
<protein>
    <submittedName>
        <fullName evidence="1">Uncharacterized protein</fullName>
    </submittedName>
</protein>
<name>A0AAD8L1U0_TARER</name>
<accession>A0AAD8L1U0</accession>
<dbReference type="Proteomes" id="UP001229421">
    <property type="component" value="Unassembled WGS sequence"/>
</dbReference>
<organism evidence="1 2">
    <name type="scientific">Tagetes erecta</name>
    <name type="common">African marigold</name>
    <dbReference type="NCBI Taxonomy" id="13708"/>
    <lineage>
        <taxon>Eukaryota</taxon>
        <taxon>Viridiplantae</taxon>
        <taxon>Streptophyta</taxon>
        <taxon>Embryophyta</taxon>
        <taxon>Tracheophyta</taxon>
        <taxon>Spermatophyta</taxon>
        <taxon>Magnoliopsida</taxon>
        <taxon>eudicotyledons</taxon>
        <taxon>Gunneridae</taxon>
        <taxon>Pentapetalae</taxon>
        <taxon>asterids</taxon>
        <taxon>campanulids</taxon>
        <taxon>Asterales</taxon>
        <taxon>Asteraceae</taxon>
        <taxon>Asteroideae</taxon>
        <taxon>Heliantheae alliance</taxon>
        <taxon>Tageteae</taxon>
        <taxon>Tagetes</taxon>
    </lineage>
</organism>
<evidence type="ECO:0000313" key="1">
    <source>
        <dbReference type="EMBL" id="KAK1429805.1"/>
    </source>
</evidence>
<dbReference type="EMBL" id="JAUHHV010000003">
    <property type="protein sequence ID" value="KAK1429805.1"/>
    <property type="molecule type" value="Genomic_DNA"/>
</dbReference>
<sequence>MFKFDHFDSHKIGGGIRCSSWPHYKYNKKKAVRSTLEKTSNNPFHKENHTLKRTHKIYAQSICDLVVWLCNMSNFKAHIAYCYFHICNFHRGDHEIWKVG</sequence>
<keyword evidence="2" id="KW-1185">Reference proteome</keyword>
<evidence type="ECO:0000313" key="2">
    <source>
        <dbReference type="Proteomes" id="UP001229421"/>
    </source>
</evidence>